<proteinExistence type="predicted"/>
<comment type="subcellular location">
    <subcellularLocation>
        <location evidence="1">Nucleus</location>
    </subcellularLocation>
</comment>
<feature type="compositionally biased region" description="Polar residues" evidence="4">
    <location>
        <begin position="622"/>
        <end position="647"/>
    </location>
</feature>
<feature type="compositionally biased region" description="Low complexity" evidence="4">
    <location>
        <begin position="694"/>
        <end position="710"/>
    </location>
</feature>
<dbReference type="EMBL" id="JARVKM010000069">
    <property type="protein sequence ID" value="KAK9771861.1"/>
    <property type="molecule type" value="Genomic_DNA"/>
</dbReference>
<feature type="compositionally biased region" description="Low complexity" evidence="4">
    <location>
        <begin position="471"/>
        <end position="483"/>
    </location>
</feature>
<feature type="region of interest" description="Disordered" evidence="4">
    <location>
        <begin position="890"/>
        <end position="1143"/>
    </location>
</feature>
<keyword evidence="3" id="KW-0539">Nucleus</keyword>
<feature type="compositionally biased region" description="Polar residues" evidence="4">
    <location>
        <begin position="584"/>
        <end position="601"/>
    </location>
</feature>
<feature type="region of interest" description="Disordered" evidence="4">
    <location>
        <begin position="1394"/>
        <end position="1421"/>
    </location>
</feature>
<feature type="compositionally biased region" description="Polar residues" evidence="4">
    <location>
        <begin position="890"/>
        <end position="933"/>
    </location>
</feature>
<evidence type="ECO:0000259" key="5">
    <source>
        <dbReference type="Pfam" id="PF16755"/>
    </source>
</evidence>
<feature type="compositionally biased region" description="Pro residues" evidence="4">
    <location>
        <begin position="1061"/>
        <end position="1072"/>
    </location>
</feature>
<accession>A0ABR2XDQ1</accession>
<reference evidence="6 7" key="1">
    <citation type="submission" date="2024-02" db="EMBL/GenBank/DDBJ databases">
        <title>First draft genome assembly of two strains of Seiridium cardinale.</title>
        <authorList>
            <person name="Emiliani G."/>
            <person name="Scali E."/>
        </authorList>
    </citation>
    <scope>NUCLEOTIDE SEQUENCE [LARGE SCALE GENOMIC DNA]</scope>
    <source>
        <strain evidence="6 7">BM-138-000479</strain>
    </source>
</reference>
<evidence type="ECO:0000313" key="6">
    <source>
        <dbReference type="EMBL" id="KAK9771861.1"/>
    </source>
</evidence>
<keyword evidence="2" id="KW-0813">Transport</keyword>
<feature type="domain" description="Nucleoporin Nup159/Nup146 N-terminal" evidence="5">
    <location>
        <begin position="38"/>
        <end position="408"/>
    </location>
</feature>
<feature type="compositionally biased region" description="Acidic residues" evidence="4">
    <location>
        <begin position="963"/>
        <end position="999"/>
    </location>
</feature>
<evidence type="ECO:0000256" key="4">
    <source>
        <dbReference type="SAM" id="MobiDB-lite"/>
    </source>
</evidence>
<evidence type="ECO:0000256" key="1">
    <source>
        <dbReference type="ARBA" id="ARBA00004123"/>
    </source>
</evidence>
<feature type="compositionally biased region" description="Low complexity" evidence="4">
    <location>
        <begin position="773"/>
        <end position="792"/>
    </location>
</feature>
<feature type="compositionally biased region" description="Low complexity" evidence="4">
    <location>
        <begin position="491"/>
        <end position="511"/>
    </location>
</feature>
<feature type="compositionally biased region" description="Polar residues" evidence="4">
    <location>
        <begin position="517"/>
        <end position="533"/>
    </location>
</feature>
<dbReference type="InterPro" id="IPR039462">
    <property type="entry name" value="Nup159/Nup146_N"/>
</dbReference>
<feature type="compositionally biased region" description="Polar residues" evidence="4">
    <location>
        <begin position="712"/>
        <end position="722"/>
    </location>
</feature>
<dbReference type="Pfam" id="PF16755">
    <property type="entry name" value="Beta-prop_NUP159_NUP214"/>
    <property type="match status" value="1"/>
</dbReference>
<dbReference type="SUPFAM" id="SSF117289">
    <property type="entry name" value="Nucleoporin domain"/>
    <property type="match status" value="1"/>
</dbReference>
<gene>
    <name evidence="6" type="ORF">SCAR479_11501</name>
</gene>
<evidence type="ECO:0000313" key="7">
    <source>
        <dbReference type="Proteomes" id="UP001465668"/>
    </source>
</evidence>
<sequence length="1510" mass="158795">MAFNQGQDLQLIQTERLGFLSLAGEAKLRLTSQWSPAPVPNASLISIAHHKGLVAAAGPDAISLATTEAVRKAFEAPKDGDSDVRPFNPQLKIPLPTRISHLAFTADENYLIISAEVGGGLAVYDVQALLGGSTQSSFQIPTNGEALRALVPNPQAAKGELVAVVTEKGNLLMANMKEKNFVPGPNGQILASQVSCAAWSTKGKQIVAGLGDGSLHQMTPEGEVKAQIPRPPGVEGNFFVSFLLWLENDLFLAIYVSTGVDPPQSIYQLITRQGQNFASQRLTDPVDPFGSDKVPHHTAARLKDFPPNLQDLLIFSSSASPDIGLLTRAKSPLSDDNVTNVFTTTELLDDSKRATMPMNDSMETPLPIGTAVDLSGKDPVYKPIPTDEMEQSPGPLPGYWVLNDEGVLSVWWVIYTESVRGGTTYPGMAVVEGNAMQSAPAPQASQAVNPNPFAAPSASAFGTPVGTSSSAFGSTSAIGSKPSPWGPQPPSGGSSAFGSGAFGSAGATPAAKFGQPSFGQPSFGQTSTPSFGQSAGLGPKSSPWATAATNSPAGSMFASAAKGPSTFGSAGGATSGGFASFANQGGFSALGSNEKNSSASIFASGKPAADESMDADSGTAFPVQSSKPASNTGNPFGSTPFKLTSSFKPDPSASDDQPAANESSEGKSLFGSGFASAIGETTKSTGSGIFGGQPSSSAGSTTPTTTPAPSKFFSQAPSTTQKGGLFSLPAKSSAGLFGSTTPGSPRIKVEDQASKALQDIPDAPLPPDSTSKASYPLGESSSSSAYSAAGSPDIRKTPSDAPLPPDSPSAEDAPLPPDPTTNKKLYDVKIPPLPEATTKSKSPPLDDAPLPPDPKTNKKAYDVKFAPLPGMEKPAEKKVGSVFDSLGASTQKSSSIFGGTSKPVQPNSIFGTSAKPLQSTSIFDNKPAQTSGSIFDLGQKNIPKPITTGFLFPTDLPPVTLSSDEEDGEGEVEDDEEDDEHDEEEEEELEEEGESEDGSEGSGVDVAKDFSPPSAGKDKTTPAITPGSSFDGLGGSFSTISKPETERKSLFGELGRSVPSLPQPNPLSPRSPSPVRNAFTSRVTGEQSRSFSAPGMASQILGASKRPGSRGPPIISKEIPPEDPRIEQRARAKAQKDAEETQLLVDEDDEVRQQQLKAPVEPTLQLDEFIAHTGPLPLADDNIPAQVEAVYRDINAMIDTLGLNARSLGNFITGHADTFCHEHRDKNDLANPDDWTIGELDDLRVIISEDLVNDLSDARIVDVQDKIAECQDLHRDLKRDFSKRNEIQKMINAKVDPNQTMANRSLPLTAEQAARQNDLRRDFARFTKTLAEAEESLMMLKTKIASASAANGKPGSAPTIDALVRTITKMTSMVEKRSGDVDVLENQMRKLRFTTGSPVPGLGGSTRSREGTPTPKKFGSSLIFSPDRSFRESTPTRNSVMRHSMSASVSSIGNGMFAVRTPPRKKLSGFGEFEKKAVIERRDKRAAVLGKLRASVQKKGASIWAVDDIE</sequence>
<evidence type="ECO:0000256" key="2">
    <source>
        <dbReference type="ARBA" id="ARBA00022448"/>
    </source>
</evidence>
<name>A0ABR2XDQ1_9PEZI</name>
<dbReference type="Gene3D" id="2.130.10.10">
    <property type="entry name" value="YVTN repeat-like/Quinoprotein amine dehydrogenase"/>
    <property type="match status" value="1"/>
</dbReference>
<dbReference type="InterPro" id="IPR026054">
    <property type="entry name" value="Nucleoporin"/>
</dbReference>
<dbReference type="InterPro" id="IPR015943">
    <property type="entry name" value="WD40/YVTN_repeat-like_dom_sf"/>
</dbReference>
<protein>
    <submittedName>
        <fullName evidence="6">Nucleoporin Nup159/Nup146 N-terminal domain-containing protein</fullName>
    </submittedName>
</protein>
<organism evidence="6 7">
    <name type="scientific">Seiridium cardinale</name>
    <dbReference type="NCBI Taxonomy" id="138064"/>
    <lineage>
        <taxon>Eukaryota</taxon>
        <taxon>Fungi</taxon>
        <taxon>Dikarya</taxon>
        <taxon>Ascomycota</taxon>
        <taxon>Pezizomycotina</taxon>
        <taxon>Sordariomycetes</taxon>
        <taxon>Xylariomycetidae</taxon>
        <taxon>Amphisphaeriales</taxon>
        <taxon>Sporocadaceae</taxon>
        <taxon>Seiridium</taxon>
    </lineage>
</organism>
<feature type="region of interest" description="Disordered" evidence="4">
    <location>
        <begin position="471"/>
        <end position="548"/>
    </location>
</feature>
<feature type="region of interest" description="Disordered" evidence="4">
    <location>
        <begin position="584"/>
        <end position="860"/>
    </location>
</feature>
<dbReference type="PANTHER" id="PTHR23193">
    <property type="entry name" value="NUCLEAR PORE COMPLEX PROTEIN NUP"/>
    <property type="match status" value="1"/>
</dbReference>
<comment type="caution">
    <text evidence="6">The sequence shown here is derived from an EMBL/GenBank/DDBJ whole genome shotgun (WGS) entry which is preliminary data.</text>
</comment>
<dbReference type="PANTHER" id="PTHR23193:SF23">
    <property type="entry name" value="NUCLEAR PORE COMPLEX PROTEIN NUP153"/>
    <property type="match status" value="1"/>
</dbReference>
<evidence type="ECO:0000256" key="3">
    <source>
        <dbReference type="ARBA" id="ARBA00023242"/>
    </source>
</evidence>
<dbReference type="Proteomes" id="UP001465668">
    <property type="component" value="Unassembled WGS sequence"/>
</dbReference>
<feature type="compositionally biased region" description="Polar residues" evidence="4">
    <location>
        <begin position="1078"/>
        <end position="1091"/>
    </location>
</feature>
<feature type="compositionally biased region" description="Basic and acidic residues" evidence="4">
    <location>
        <begin position="1119"/>
        <end position="1139"/>
    </location>
</feature>
<keyword evidence="7" id="KW-1185">Reference proteome</keyword>